<dbReference type="OrthoDB" id="9785687at2"/>
<accession>A0A6N8S6L2</accession>
<sequence length="409" mass="45132">MSVRKRDWVTKGGERKSAWIVDYFDVSGTRRQKTFRLKKEADAFAAIATVEVRAGTHVADAASATIAEAAELWIKGGGIEELELSTLDQRRQHVDLHIKPFIGSVLLSRFSVPGARAFQDQLRNSGRSIAMVRKVTTSLSSIMSDAMERGLIGRNPVREMKARRNSGHNAAQVKRQKGKLKVGVDIPTPEEAKAFVSALNGPWRAILLTAIFTGMRASELRGLKWSAVDLEKRQIHVVERADRYNSLGKPKSAAGERFIPIPPVVAKTLQEWKLTLSEKRDTGGVAPRENVGLVFPNGAGKIQSLANIINRGLCPMMVAAGLRYDSGRVDKQGHPIFKAKYSGMHALRHFYASWCINRKEDGGLGLPPKVVQERLGHATIALTMDTYGHLFPRNNETDEMAQAEAAFFA</sequence>
<dbReference type="Gene3D" id="1.10.443.10">
    <property type="entry name" value="Intergrase catalytic core"/>
    <property type="match status" value="1"/>
</dbReference>
<organism evidence="8 9">
    <name type="scientific">Shinella kummerowiae</name>
    <dbReference type="NCBI Taxonomy" id="417745"/>
    <lineage>
        <taxon>Bacteria</taxon>
        <taxon>Pseudomonadati</taxon>
        <taxon>Pseudomonadota</taxon>
        <taxon>Alphaproteobacteria</taxon>
        <taxon>Hyphomicrobiales</taxon>
        <taxon>Rhizobiaceae</taxon>
        <taxon>Shinella</taxon>
    </lineage>
</organism>
<keyword evidence="2" id="KW-0229">DNA integration</keyword>
<feature type="domain" description="Core-binding (CB)" evidence="7">
    <location>
        <begin position="64"/>
        <end position="147"/>
    </location>
</feature>
<evidence type="ECO:0000313" key="9">
    <source>
        <dbReference type="Proteomes" id="UP000435802"/>
    </source>
</evidence>
<evidence type="ECO:0000259" key="6">
    <source>
        <dbReference type="PROSITE" id="PS51898"/>
    </source>
</evidence>
<dbReference type="GO" id="GO:0003677">
    <property type="term" value="F:DNA binding"/>
    <property type="evidence" value="ECO:0007669"/>
    <property type="project" value="UniProtKB-UniRule"/>
</dbReference>
<keyword evidence="4" id="KW-0233">DNA recombination</keyword>
<reference evidence="8 9" key="1">
    <citation type="submission" date="2019-12" db="EMBL/GenBank/DDBJ databases">
        <title>Shinella kummerowiae sp. nov., a symbiotic bacterium isolated from root nodules of the herbal legume Kummerowia stipulacea.</title>
        <authorList>
            <person name="Gao J."/>
        </authorList>
    </citation>
    <scope>NUCLEOTIDE SEQUENCE [LARGE SCALE GENOMIC DNA]</scope>
    <source>
        <strain evidence="8 9">CCBAU 25048</strain>
    </source>
</reference>
<dbReference type="Proteomes" id="UP000435802">
    <property type="component" value="Unassembled WGS sequence"/>
</dbReference>
<dbReference type="PROSITE" id="PS51900">
    <property type="entry name" value="CB"/>
    <property type="match status" value="1"/>
</dbReference>
<dbReference type="EMBL" id="WUMK01000002">
    <property type="protein sequence ID" value="MXN44659.1"/>
    <property type="molecule type" value="Genomic_DNA"/>
</dbReference>
<evidence type="ECO:0000259" key="7">
    <source>
        <dbReference type="PROSITE" id="PS51900"/>
    </source>
</evidence>
<dbReference type="Gene3D" id="1.10.150.130">
    <property type="match status" value="1"/>
</dbReference>
<dbReference type="InterPro" id="IPR010998">
    <property type="entry name" value="Integrase_recombinase_N"/>
</dbReference>
<proteinExistence type="inferred from homology"/>
<evidence type="ECO:0000256" key="4">
    <source>
        <dbReference type="ARBA" id="ARBA00023172"/>
    </source>
</evidence>
<name>A0A6N8S6L2_9HYPH</name>
<dbReference type="InterPro" id="IPR011010">
    <property type="entry name" value="DNA_brk_join_enz"/>
</dbReference>
<comment type="caution">
    <text evidence="8">The sequence shown here is derived from an EMBL/GenBank/DDBJ whole genome shotgun (WGS) entry which is preliminary data.</text>
</comment>
<keyword evidence="3 5" id="KW-0238">DNA-binding</keyword>
<dbReference type="GO" id="GO:0015074">
    <property type="term" value="P:DNA integration"/>
    <property type="evidence" value="ECO:0007669"/>
    <property type="project" value="UniProtKB-KW"/>
</dbReference>
<protein>
    <submittedName>
        <fullName evidence="8">Tyrosine-type recombinase/integrase</fullName>
    </submittedName>
</protein>
<dbReference type="GO" id="GO:0006310">
    <property type="term" value="P:DNA recombination"/>
    <property type="evidence" value="ECO:0007669"/>
    <property type="project" value="UniProtKB-KW"/>
</dbReference>
<comment type="similarity">
    <text evidence="1">Belongs to the 'phage' integrase family.</text>
</comment>
<evidence type="ECO:0000256" key="1">
    <source>
        <dbReference type="ARBA" id="ARBA00008857"/>
    </source>
</evidence>
<evidence type="ECO:0000256" key="2">
    <source>
        <dbReference type="ARBA" id="ARBA00022908"/>
    </source>
</evidence>
<dbReference type="SUPFAM" id="SSF56349">
    <property type="entry name" value="DNA breaking-rejoining enzymes"/>
    <property type="match status" value="1"/>
</dbReference>
<evidence type="ECO:0000313" key="8">
    <source>
        <dbReference type="EMBL" id="MXN44659.1"/>
    </source>
</evidence>
<feature type="domain" description="Tyr recombinase" evidence="6">
    <location>
        <begin position="182"/>
        <end position="402"/>
    </location>
</feature>
<dbReference type="PROSITE" id="PS51898">
    <property type="entry name" value="TYR_RECOMBINASE"/>
    <property type="match status" value="1"/>
</dbReference>
<evidence type="ECO:0000256" key="3">
    <source>
        <dbReference type="ARBA" id="ARBA00023125"/>
    </source>
</evidence>
<dbReference type="InterPro" id="IPR044068">
    <property type="entry name" value="CB"/>
</dbReference>
<dbReference type="PANTHER" id="PTHR30349:SF64">
    <property type="entry name" value="PROPHAGE INTEGRASE INTD-RELATED"/>
    <property type="match status" value="1"/>
</dbReference>
<keyword evidence="9" id="KW-1185">Reference proteome</keyword>
<evidence type="ECO:0000256" key="5">
    <source>
        <dbReference type="PROSITE-ProRule" id="PRU01248"/>
    </source>
</evidence>
<gene>
    <name evidence="8" type="ORF">GR138_05625</name>
</gene>
<dbReference type="InterPro" id="IPR013762">
    <property type="entry name" value="Integrase-like_cat_sf"/>
</dbReference>
<dbReference type="PANTHER" id="PTHR30349">
    <property type="entry name" value="PHAGE INTEGRASE-RELATED"/>
    <property type="match status" value="1"/>
</dbReference>
<dbReference type="Pfam" id="PF00589">
    <property type="entry name" value="Phage_integrase"/>
    <property type="match status" value="1"/>
</dbReference>
<dbReference type="AlphaFoldDB" id="A0A6N8S6L2"/>
<dbReference type="RefSeq" id="WP_160857638.1">
    <property type="nucleotide sequence ID" value="NZ_WUMK01000002.1"/>
</dbReference>
<dbReference type="InterPro" id="IPR002104">
    <property type="entry name" value="Integrase_catalytic"/>
</dbReference>
<dbReference type="InterPro" id="IPR050090">
    <property type="entry name" value="Tyrosine_recombinase_XerCD"/>
</dbReference>
<dbReference type="CDD" id="cd01189">
    <property type="entry name" value="INT_ICEBs1_C_like"/>
    <property type="match status" value="1"/>
</dbReference>